<keyword evidence="1" id="KW-0862">Zinc</keyword>
<accession>A0AAD8ZM08</accession>
<evidence type="ECO:0000313" key="4">
    <source>
        <dbReference type="EMBL" id="KAK1800528.1"/>
    </source>
</evidence>
<dbReference type="GO" id="GO:0003676">
    <property type="term" value="F:nucleic acid binding"/>
    <property type="evidence" value="ECO:0007669"/>
    <property type="project" value="InterPro"/>
</dbReference>
<dbReference type="SUPFAM" id="SSF56672">
    <property type="entry name" value="DNA/RNA polymerases"/>
    <property type="match status" value="1"/>
</dbReference>
<dbReference type="EMBL" id="JAROKS010000010">
    <property type="protein sequence ID" value="KAK1800528.1"/>
    <property type="molecule type" value="Genomic_DNA"/>
</dbReference>
<dbReference type="PANTHER" id="PTHR24559:SF440">
    <property type="entry name" value="RIBONUCLEASE H"/>
    <property type="match status" value="1"/>
</dbReference>
<keyword evidence="1" id="KW-0863">Zinc-finger</keyword>
<dbReference type="Proteomes" id="UP001239994">
    <property type="component" value="Unassembled WGS sequence"/>
</dbReference>
<dbReference type="InterPro" id="IPR036875">
    <property type="entry name" value="Znf_CCHC_sf"/>
</dbReference>
<evidence type="ECO:0000259" key="3">
    <source>
        <dbReference type="PROSITE" id="PS50878"/>
    </source>
</evidence>
<keyword evidence="5" id="KW-1185">Reference proteome</keyword>
<gene>
    <name evidence="4" type="ORF">P4O66_005744</name>
</gene>
<proteinExistence type="predicted"/>
<dbReference type="InterPro" id="IPR053134">
    <property type="entry name" value="RNA-dir_DNA_polymerase"/>
</dbReference>
<dbReference type="InterPro" id="IPR000477">
    <property type="entry name" value="RT_dom"/>
</dbReference>
<dbReference type="AlphaFoldDB" id="A0AAD8ZM08"/>
<dbReference type="PROSITE" id="PS50878">
    <property type="entry name" value="RT_POL"/>
    <property type="match status" value="1"/>
</dbReference>
<keyword evidence="1" id="KW-0479">Metal-binding</keyword>
<feature type="domain" description="CCHC-type" evidence="2">
    <location>
        <begin position="162"/>
        <end position="175"/>
    </location>
</feature>
<dbReference type="InterPro" id="IPR001878">
    <property type="entry name" value="Znf_CCHC"/>
</dbReference>
<evidence type="ECO:0000313" key="5">
    <source>
        <dbReference type="Proteomes" id="UP001239994"/>
    </source>
</evidence>
<evidence type="ECO:0000256" key="1">
    <source>
        <dbReference type="PROSITE-ProRule" id="PRU00047"/>
    </source>
</evidence>
<dbReference type="PANTHER" id="PTHR24559">
    <property type="entry name" value="TRANSPOSON TY3-I GAG-POL POLYPROTEIN"/>
    <property type="match status" value="1"/>
</dbReference>
<comment type="caution">
    <text evidence="4">The sequence shown here is derived from an EMBL/GenBank/DDBJ whole genome shotgun (WGS) entry which is preliminary data.</text>
</comment>
<dbReference type="GO" id="GO:0008270">
    <property type="term" value="F:zinc ion binding"/>
    <property type="evidence" value="ECO:0007669"/>
    <property type="project" value="UniProtKB-KW"/>
</dbReference>
<dbReference type="CDD" id="cd01647">
    <property type="entry name" value="RT_LTR"/>
    <property type="match status" value="1"/>
</dbReference>
<dbReference type="PROSITE" id="PS50158">
    <property type="entry name" value="ZF_CCHC"/>
    <property type="match status" value="1"/>
</dbReference>
<reference evidence="4" key="1">
    <citation type="submission" date="2023-03" db="EMBL/GenBank/DDBJ databases">
        <title>Electrophorus voltai genome.</title>
        <authorList>
            <person name="Bian C."/>
        </authorList>
    </citation>
    <scope>NUCLEOTIDE SEQUENCE</scope>
    <source>
        <strain evidence="4">CB-2022</strain>
        <tissue evidence="4">Muscle</tissue>
    </source>
</reference>
<dbReference type="Pfam" id="PF00078">
    <property type="entry name" value="RVT_1"/>
    <property type="match status" value="1"/>
</dbReference>
<dbReference type="Gene3D" id="2.170.130.30">
    <property type="match status" value="1"/>
</dbReference>
<dbReference type="InterPro" id="IPR043502">
    <property type="entry name" value="DNA/RNA_pol_sf"/>
</dbReference>
<organism evidence="4 5">
    <name type="scientific">Electrophorus voltai</name>
    <dbReference type="NCBI Taxonomy" id="2609070"/>
    <lineage>
        <taxon>Eukaryota</taxon>
        <taxon>Metazoa</taxon>
        <taxon>Chordata</taxon>
        <taxon>Craniata</taxon>
        <taxon>Vertebrata</taxon>
        <taxon>Euteleostomi</taxon>
        <taxon>Actinopterygii</taxon>
        <taxon>Neopterygii</taxon>
        <taxon>Teleostei</taxon>
        <taxon>Ostariophysi</taxon>
        <taxon>Gymnotiformes</taxon>
        <taxon>Gymnotoidei</taxon>
        <taxon>Gymnotidae</taxon>
        <taxon>Electrophorus</taxon>
    </lineage>
</organism>
<sequence length="374" mass="43546">MYRFTTTYNEDYGPFLESINGLKGNNAKHTYWELLIQSQNGTIVTADVVFVQEYLLSIKTSKIQSVSICLFTKERYRCFNREITNQMLVDKKQYHYTEMGITWNIVRTQAKERRPHRDNSTRLTYTTLRVDPRQETTAEPMQCDSSCLTKEERRHRFQEGLCLYCGSSGHVVRECHIRPNRSISVSHRGDINTKPLSQGFIQHSTSPLATGFFFVRKKDGSLRPCIDYHNLNQISRKFAYRLPLAPAALEQLREAKYFSKLDLRSAYNLIHIKKGYEWKTTFSTTRGHYEYTIMPYGLSVAPAVFQAFINDTPCKYIGNSIWYIVISIVESDHPRYKMSYTAPVEQIYYVSSNISYKKVHFAKMSLQGGMAFKM</sequence>
<dbReference type="SUPFAM" id="SSF57756">
    <property type="entry name" value="Retrovirus zinc finger-like domains"/>
    <property type="match status" value="1"/>
</dbReference>
<feature type="domain" description="Reverse transcriptase" evidence="3">
    <location>
        <begin position="196"/>
        <end position="374"/>
    </location>
</feature>
<evidence type="ECO:0000259" key="2">
    <source>
        <dbReference type="PROSITE" id="PS50158"/>
    </source>
</evidence>
<dbReference type="Gene3D" id="3.10.10.10">
    <property type="entry name" value="HIV Type 1 Reverse Transcriptase, subunit A, domain 1"/>
    <property type="match status" value="1"/>
</dbReference>
<name>A0AAD8ZM08_9TELE</name>
<protein>
    <recommendedName>
        <fullName evidence="6">CCHC-type domain-containing protein</fullName>
    </recommendedName>
</protein>
<evidence type="ECO:0008006" key="6">
    <source>
        <dbReference type="Google" id="ProtNLM"/>
    </source>
</evidence>